<dbReference type="Pfam" id="PF00672">
    <property type="entry name" value="HAMP"/>
    <property type="match status" value="1"/>
</dbReference>
<reference evidence="13 14" key="1">
    <citation type="submission" date="2018-06" db="EMBL/GenBank/DDBJ databases">
        <authorList>
            <consortium name="Pathogen Informatics"/>
            <person name="Doyle S."/>
        </authorList>
    </citation>
    <scope>NUCLEOTIDE SEQUENCE [LARGE SCALE GENOMIC DNA]</scope>
    <source>
        <strain evidence="13 14">NCTC11645</strain>
    </source>
</reference>
<dbReference type="GO" id="GO:0000155">
    <property type="term" value="F:phosphorelay sensor kinase activity"/>
    <property type="evidence" value="ECO:0007669"/>
    <property type="project" value="InterPro"/>
</dbReference>
<feature type="domain" description="Histidine kinase" evidence="11">
    <location>
        <begin position="452"/>
        <end position="666"/>
    </location>
</feature>
<keyword evidence="4" id="KW-0597">Phosphoprotein</keyword>
<dbReference type="InterPro" id="IPR005467">
    <property type="entry name" value="His_kinase_dom"/>
</dbReference>
<evidence type="ECO:0000256" key="7">
    <source>
        <dbReference type="ARBA" id="ARBA00022777"/>
    </source>
</evidence>
<dbReference type="Gene3D" id="1.20.58.920">
    <property type="match status" value="1"/>
</dbReference>
<dbReference type="GO" id="GO:0005524">
    <property type="term" value="F:ATP binding"/>
    <property type="evidence" value="ECO:0007669"/>
    <property type="project" value="UniProtKB-KW"/>
</dbReference>
<dbReference type="Proteomes" id="UP000254512">
    <property type="component" value="Unassembled WGS sequence"/>
</dbReference>
<dbReference type="InterPro" id="IPR004358">
    <property type="entry name" value="Sig_transdc_His_kin-like_C"/>
</dbReference>
<dbReference type="RefSeq" id="WP_115659677.1">
    <property type="nucleotide sequence ID" value="NZ_CP046810.1"/>
</dbReference>
<accession>A0A377HMC5</accession>
<dbReference type="InterPro" id="IPR003594">
    <property type="entry name" value="HATPase_dom"/>
</dbReference>
<dbReference type="Gene3D" id="6.10.340.10">
    <property type="match status" value="1"/>
</dbReference>
<evidence type="ECO:0000256" key="3">
    <source>
        <dbReference type="ARBA" id="ARBA00012438"/>
    </source>
</evidence>
<dbReference type="SUPFAM" id="SSF47384">
    <property type="entry name" value="Homodimeric domain of signal transducing histidine kinase"/>
    <property type="match status" value="1"/>
</dbReference>
<evidence type="ECO:0000256" key="10">
    <source>
        <dbReference type="SAM" id="Coils"/>
    </source>
</evidence>
<evidence type="ECO:0000256" key="1">
    <source>
        <dbReference type="ARBA" id="ARBA00000085"/>
    </source>
</evidence>
<evidence type="ECO:0000256" key="4">
    <source>
        <dbReference type="ARBA" id="ARBA00022553"/>
    </source>
</evidence>
<dbReference type="InterPro" id="IPR038188">
    <property type="entry name" value="TorS_sensor_sf"/>
</dbReference>
<evidence type="ECO:0000256" key="8">
    <source>
        <dbReference type="ARBA" id="ARBA00022840"/>
    </source>
</evidence>
<keyword evidence="6" id="KW-0547">Nucleotide-binding</keyword>
<dbReference type="InterPro" id="IPR003661">
    <property type="entry name" value="HisK_dim/P_dom"/>
</dbReference>
<dbReference type="InterPro" id="IPR003660">
    <property type="entry name" value="HAMP_dom"/>
</dbReference>
<dbReference type="PROSITE" id="PS50885">
    <property type="entry name" value="HAMP"/>
    <property type="match status" value="1"/>
</dbReference>
<dbReference type="PANTHER" id="PTHR43065">
    <property type="entry name" value="SENSOR HISTIDINE KINASE"/>
    <property type="match status" value="1"/>
</dbReference>
<name>A0A377HMC5_GRIHO</name>
<organism evidence="13 14">
    <name type="scientific">Grimontia hollisae</name>
    <name type="common">Vibrio hollisae</name>
    <dbReference type="NCBI Taxonomy" id="673"/>
    <lineage>
        <taxon>Bacteria</taxon>
        <taxon>Pseudomonadati</taxon>
        <taxon>Pseudomonadota</taxon>
        <taxon>Gammaproteobacteria</taxon>
        <taxon>Vibrionales</taxon>
        <taxon>Vibrionaceae</taxon>
        <taxon>Grimontia</taxon>
    </lineage>
</organism>
<evidence type="ECO:0000256" key="6">
    <source>
        <dbReference type="ARBA" id="ARBA00022741"/>
    </source>
</evidence>
<dbReference type="PRINTS" id="PR00344">
    <property type="entry name" value="BCTRLSENSOR"/>
</dbReference>
<comment type="subcellular location">
    <subcellularLocation>
        <location evidence="2">Membrane</location>
    </subcellularLocation>
</comment>
<evidence type="ECO:0000313" key="13">
    <source>
        <dbReference type="EMBL" id="STO57276.1"/>
    </source>
</evidence>
<comment type="catalytic activity">
    <reaction evidence="1">
        <text>ATP + protein L-histidine = ADP + protein N-phospho-L-histidine.</text>
        <dbReference type="EC" id="2.7.13.3"/>
    </reaction>
</comment>
<keyword evidence="9" id="KW-0902">Two-component regulatory system</keyword>
<dbReference type="Gene3D" id="3.30.565.10">
    <property type="entry name" value="Histidine kinase-like ATPase, C-terminal domain"/>
    <property type="match status" value="1"/>
</dbReference>
<dbReference type="EC" id="2.7.13.3" evidence="3"/>
<dbReference type="InterPro" id="IPR036890">
    <property type="entry name" value="HATPase_C_sf"/>
</dbReference>
<keyword evidence="7" id="KW-0418">Kinase</keyword>
<evidence type="ECO:0000256" key="2">
    <source>
        <dbReference type="ARBA" id="ARBA00004370"/>
    </source>
</evidence>
<proteinExistence type="predicted"/>
<dbReference type="EMBL" id="UGHD01000002">
    <property type="protein sequence ID" value="STO57276.1"/>
    <property type="molecule type" value="Genomic_DNA"/>
</dbReference>
<dbReference type="InterPro" id="IPR036097">
    <property type="entry name" value="HisK_dim/P_sf"/>
</dbReference>
<evidence type="ECO:0000256" key="5">
    <source>
        <dbReference type="ARBA" id="ARBA00022679"/>
    </source>
</evidence>
<gene>
    <name evidence="13" type="primary">dctB_1</name>
    <name evidence="13" type="ORF">NCTC11645_01661</name>
</gene>
<dbReference type="CDD" id="cd00082">
    <property type="entry name" value="HisKA"/>
    <property type="match status" value="1"/>
</dbReference>
<feature type="coiled-coil region" evidence="10">
    <location>
        <begin position="399"/>
        <end position="443"/>
    </location>
</feature>
<dbReference type="Gene3D" id="1.10.287.130">
    <property type="match status" value="1"/>
</dbReference>
<dbReference type="CDD" id="cd06225">
    <property type="entry name" value="HAMP"/>
    <property type="match status" value="1"/>
</dbReference>
<dbReference type="STRING" id="673.AL542_17710"/>
<dbReference type="Pfam" id="PF02518">
    <property type="entry name" value="HATPase_c"/>
    <property type="match status" value="1"/>
</dbReference>
<dbReference type="AlphaFoldDB" id="A0A377HMC5"/>
<keyword evidence="8" id="KW-0067">ATP-binding</keyword>
<keyword evidence="5 13" id="KW-0808">Transferase</keyword>
<evidence type="ECO:0000259" key="12">
    <source>
        <dbReference type="PROSITE" id="PS50885"/>
    </source>
</evidence>
<evidence type="ECO:0000313" key="14">
    <source>
        <dbReference type="Proteomes" id="UP000254512"/>
    </source>
</evidence>
<dbReference type="SUPFAM" id="SSF55874">
    <property type="entry name" value="ATPase domain of HSP90 chaperone/DNA topoisomerase II/histidine kinase"/>
    <property type="match status" value="1"/>
</dbReference>
<protein>
    <recommendedName>
        <fullName evidence="3">histidine kinase</fullName>
        <ecNumber evidence="3">2.7.13.3</ecNumber>
    </recommendedName>
</protein>
<sequence length="666" mass="73992">MKKRDSIATRIFALFLLLGILSGAFLLSNSFSFQYLASSSRALVDEQLPILISAAKVAQTGGSITTDATNLALASSEKALDRAQQNLAEALPRLAQLTHSSAISHRSQAFTLLVSRLSENIERIHHNTEHKLQLQNEQRLLRQQLHWLQIDFVEEVTPLTTDNQYNLNQLLDKLAQQKALSPDEFTKMRLESDVQVQLLKLEADLNLVLDFLQRASLFNDRNDVLAAQSVIDETLLSIRRQAESLTSYPSTVTVRQIATQVEALTLGPKNPISQSLKRLELDENNRTLLTENQLLIGSVRSIIDQAVSFAEQQSSETSQALIDVIEQSSNQLKFTLVGIVILTLFVGAYLRSQLLNRLSNVLRSMRHLAKGELQPLIDIHGKDEVSSLAKATNIFNEQARQVKENTAMLEMKNRQLTEEIYQRKRTEKHLQDTQEELVQAAKLAVLGQLTSGIVHEFSQPLAAISSNTYLAGQYIQQEKFTLAKDKLHTINRITERAARLCQHLKSFARKTDDLTQPTSIKTVLKNAMDLFTDNLPEAWVSIDTGETLSVQANDIRLEQVFVNLLSNSIDAISQKLTTTAFTPHIQITARKNNGNVAICIADNGCGMDTVAQSNVFEPFYTTKEVGNGLGLGMSITHNIVQDFGGSITISSTPNEGTEVVICLKAA</sequence>
<dbReference type="PANTHER" id="PTHR43065:SF46">
    <property type="entry name" value="C4-DICARBOXYLATE TRANSPORT SENSOR PROTEIN DCTB"/>
    <property type="match status" value="1"/>
</dbReference>
<dbReference type="SMART" id="SM00387">
    <property type="entry name" value="HATPase_c"/>
    <property type="match status" value="1"/>
</dbReference>
<dbReference type="PROSITE" id="PS50109">
    <property type="entry name" value="HIS_KIN"/>
    <property type="match status" value="1"/>
</dbReference>
<dbReference type="GO" id="GO:0016020">
    <property type="term" value="C:membrane"/>
    <property type="evidence" value="ECO:0007669"/>
    <property type="project" value="UniProtKB-SubCell"/>
</dbReference>
<keyword evidence="10" id="KW-0175">Coiled coil</keyword>
<feature type="domain" description="HAMP" evidence="12">
    <location>
        <begin position="352"/>
        <end position="404"/>
    </location>
</feature>
<dbReference type="CDD" id="cd00075">
    <property type="entry name" value="HATPase"/>
    <property type="match status" value="1"/>
</dbReference>
<evidence type="ECO:0000256" key="9">
    <source>
        <dbReference type="ARBA" id="ARBA00023012"/>
    </source>
</evidence>
<evidence type="ECO:0000259" key="11">
    <source>
        <dbReference type="PROSITE" id="PS50109"/>
    </source>
</evidence>